<reference evidence="1" key="1">
    <citation type="journal article" date="2014" name="Front. Microbiol.">
        <title>High frequency of phylogenetically diverse reductive dehalogenase-homologous genes in deep subseafloor sedimentary metagenomes.</title>
        <authorList>
            <person name="Kawai M."/>
            <person name="Futagami T."/>
            <person name="Toyoda A."/>
            <person name="Takaki Y."/>
            <person name="Nishi S."/>
            <person name="Hori S."/>
            <person name="Arai W."/>
            <person name="Tsubouchi T."/>
            <person name="Morono Y."/>
            <person name="Uchiyama I."/>
            <person name="Ito T."/>
            <person name="Fujiyama A."/>
            <person name="Inagaki F."/>
            <person name="Takami H."/>
        </authorList>
    </citation>
    <scope>NUCLEOTIDE SEQUENCE</scope>
    <source>
        <strain evidence="1">Expedition CK06-06</strain>
    </source>
</reference>
<organism evidence="1">
    <name type="scientific">marine sediment metagenome</name>
    <dbReference type="NCBI Taxonomy" id="412755"/>
    <lineage>
        <taxon>unclassified sequences</taxon>
        <taxon>metagenomes</taxon>
        <taxon>ecological metagenomes</taxon>
    </lineage>
</organism>
<accession>X1RQB1</accession>
<protein>
    <submittedName>
        <fullName evidence="1">Uncharacterized protein</fullName>
    </submittedName>
</protein>
<gene>
    <name evidence="1" type="ORF">S06H3_60562</name>
</gene>
<proteinExistence type="predicted"/>
<dbReference type="AlphaFoldDB" id="X1RQB1"/>
<dbReference type="EMBL" id="BARV01039530">
    <property type="protein sequence ID" value="GAI57699.1"/>
    <property type="molecule type" value="Genomic_DNA"/>
</dbReference>
<comment type="caution">
    <text evidence="1">The sequence shown here is derived from an EMBL/GenBank/DDBJ whole genome shotgun (WGS) entry which is preliminary data.</text>
</comment>
<feature type="non-terminal residue" evidence="1">
    <location>
        <position position="1"/>
    </location>
</feature>
<feature type="non-terminal residue" evidence="1">
    <location>
        <position position="184"/>
    </location>
</feature>
<name>X1RQB1_9ZZZZ</name>
<sequence>QATGRAQRINFSGKTLELKYSLKTKTILKHFLTTKKNVMKNVQDIKKYLKFSKVICKFYLGDYIPTEILQKKLVDFQKGVFDEITVQMIKDEFDVFKRVLDYAMNTSEEDVSTLVDVRLETALLSQIDTHLISVRPANTRWIARKISSYIDRYRLISTDMQKAFIEYYASGCQKRCSIKHRNFE</sequence>
<evidence type="ECO:0000313" key="1">
    <source>
        <dbReference type="EMBL" id="GAI57699.1"/>
    </source>
</evidence>